<keyword evidence="3 4" id="KW-0472">Membrane</keyword>
<feature type="transmembrane region" description="Helical" evidence="4">
    <location>
        <begin position="159"/>
        <end position="180"/>
    </location>
</feature>
<feature type="transmembrane region" description="Helical" evidence="4">
    <location>
        <begin position="12"/>
        <end position="34"/>
    </location>
</feature>
<feature type="transmembrane region" description="Helical" evidence="4">
    <location>
        <begin position="275"/>
        <end position="299"/>
    </location>
</feature>
<protein>
    <submittedName>
        <fullName evidence="5">Transporter</fullName>
    </submittedName>
</protein>
<dbReference type="RefSeq" id="WP_014748138.1">
    <property type="nucleotide sequence ID" value="NC_017958.1"/>
</dbReference>
<evidence type="ECO:0000256" key="3">
    <source>
        <dbReference type="ARBA" id="ARBA00023136"/>
    </source>
</evidence>
<accession>I3TWL1</accession>
<keyword evidence="5" id="KW-0614">Plasmid</keyword>
<feature type="transmembrane region" description="Helical" evidence="4">
    <location>
        <begin position="96"/>
        <end position="116"/>
    </location>
</feature>
<feature type="transmembrane region" description="Helical" evidence="4">
    <location>
        <begin position="366"/>
        <end position="387"/>
    </location>
</feature>
<name>I3TWL1_TISMK</name>
<dbReference type="Pfam" id="PF07690">
    <property type="entry name" value="MFS_1"/>
    <property type="match status" value="1"/>
</dbReference>
<geneLocation type="plasmid" evidence="5 6">
    <name>pTM3</name>
</geneLocation>
<evidence type="ECO:0000256" key="4">
    <source>
        <dbReference type="SAM" id="Phobius"/>
    </source>
</evidence>
<dbReference type="AlphaFoldDB" id="I3TWL1"/>
<dbReference type="HOGENOM" id="CLU_001265_59_0_5"/>
<feature type="transmembrane region" description="Helical" evidence="4">
    <location>
        <begin position="46"/>
        <end position="65"/>
    </location>
</feature>
<keyword evidence="1 4" id="KW-0812">Transmembrane</keyword>
<dbReference type="PATRIC" id="fig|1110502.3.peg.5415"/>
<feature type="transmembrane region" description="Helical" evidence="4">
    <location>
        <begin position="305"/>
        <end position="326"/>
    </location>
</feature>
<dbReference type="Proteomes" id="UP000005258">
    <property type="component" value="Plasmid pTM3"/>
</dbReference>
<dbReference type="InterPro" id="IPR036259">
    <property type="entry name" value="MFS_trans_sf"/>
</dbReference>
<feature type="transmembrane region" description="Helical" evidence="4">
    <location>
        <begin position="207"/>
        <end position="225"/>
    </location>
</feature>
<sequence>MIARGIVLRLALAQLVAWGVSYYLIGVFGTAIAADLGWGAAEVHGGFALGLAVTGLAAPFAGRLVDRHGGRWVMIAGAVAMAAGCLLLAAARGPVLYVAAWICLGLAMSFTLYDAAFATLARIGGRQAGPAMSAVTLLGGLSSSLFWPLGQGLMQALGWRGAVVVYAVLALATLPLHLGLPAGHGPRPAILRPVPAARTPPTARRPLAPAMLYALIMAVAAFLAAGMAAHMIAILAGLGLGAQAAVWVAAARGVGQSAARLCEVTTGGRSDAKRLNLIACLLLPPAFAACLAGGGSVVAALGFSLAYGAGNGLLTITRGTLPLVLFDPRRYGLTVGRLIAPGFAASAVAPVAYAAVMARWGAEGALVLSLGLGIIAGLAALLLFSGVPRPGKGRQARL</sequence>
<feature type="transmembrane region" description="Helical" evidence="4">
    <location>
        <begin position="72"/>
        <end position="90"/>
    </location>
</feature>
<dbReference type="PANTHER" id="PTHR11360:SF290">
    <property type="entry name" value="MONOCARBOXYLATE MFS PERMEASE"/>
    <property type="match status" value="1"/>
</dbReference>
<feature type="transmembrane region" description="Helical" evidence="4">
    <location>
        <begin position="231"/>
        <end position="254"/>
    </location>
</feature>
<dbReference type="KEGG" id="tmo:TMO_c0539"/>
<gene>
    <name evidence="5" type="ordered locus">TMO_c0539</name>
</gene>
<feature type="transmembrane region" description="Helical" evidence="4">
    <location>
        <begin position="338"/>
        <end position="360"/>
    </location>
</feature>
<dbReference type="SUPFAM" id="SSF103473">
    <property type="entry name" value="MFS general substrate transporter"/>
    <property type="match status" value="1"/>
</dbReference>
<keyword evidence="6" id="KW-1185">Reference proteome</keyword>
<evidence type="ECO:0000313" key="5">
    <source>
        <dbReference type="EMBL" id="AFK57149.1"/>
    </source>
</evidence>
<reference evidence="5 6" key="1">
    <citation type="journal article" date="2012" name="J. Am. Chem. Soc.">
        <title>Bacterial biosynthesis and maturation of the didemnin anti-cancer agents.</title>
        <authorList>
            <person name="Xu Y."/>
            <person name="Kersten R.D."/>
            <person name="Nam S.J."/>
            <person name="Lu L."/>
            <person name="Al-Suwailem A.M."/>
            <person name="Zheng H."/>
            <person name="Fenical W."/>
            <person name="Dorrestein P.C."/>
            <person name="Moore B.S."/>
            <person name="Qian P.Y."/>
        </authorList>
    </citation>
    <scope>NUCLEOTIDE SEQUENCE [LARGE SCALE GENOMIC DNA]</scope>
    <source>
        <strain evidence="5 6">KA081020-065</strain>
    </source>
</reference>
<keyword evidence="2 4" id="KW-1133">Transmembrane helix</keyword>
<dbReference type="InterPro" id="IPR050327">
    <property type="entry name" value="Proton-linked_MCT"/>
</dbReference>
<organism evidence="5 6">
    <name type="scientific">Tistrella mobilis (strain KA081020-065)</name>
    <dbReference type="NCBI Taxonomy" id="1110502"/>
    <lineage>
        <taxon>Bacteria</taxon>
        <taxon>Pseudomonadati</taxon>
        <taxon>Pseudomonadota</taxon>
        <taxon>Alphaproteobacteria</taxon>
        <taxon>Geminicoccales</taxon>
        <taxon>Geminicoccaceae</taxon>
        <taxon>Tistrella</taxon>
    </lineage>
</organism>
<feature type="transmembrane region" description="Helical" evidence="4">
    <location>
        <begin position="128"/>
        <end position="147"/>
    </location>
</feature>
<proteinExistence type="predicted"/>
<evidence type="ECO:0000256" key="2">
    <source>
        <dbReference type="ARBA" id="ARBA00022989"/>
    </source>
</evidence>
<evidence type="ECO:0000313" key="6">
    <source>
        <dbReference type="Proteomes" id="UP000005258"/>
    </source>
</evidence>
<dbReference type="Gene3D" id="1.20.1250.20">
    <property type="entry name" value="MFS general substrate transporter like domains"/>
    <property type="match status" value="1"/>
</dbReference>
<dbReference type="InterPro" id="IPR011701">
    <property type="entry name" value="MFS"/>
</dbReference>
<dbReference type="PANTHER" id="PTHR11360">
    <property type="entry name" value="MONOCARBOXYLATE TRANSPORTER"/>
    <property type="match status" value="1"/>
</dbReference>
<evidence type="ECO:0000256" key="1">
    <source>
        <dbReference type="ARBA" id="ARBA00022692"/>
    </source>
</evidence>
<dbReference type="EMBL" id="CP003239">
    <property type="protein sequence ID" value="AFK57149.1"/>
    <property type="molecule type" value="Genomic_DNA"/>
</dbReference>
<dbReference type="GO" id="GO:0022857">
    <property type="term" value="F:transmembrane transporter activity"/>
    <property type="evidence" value="ECO:0007669"/>
    <property type="project" value="InterPro"/>
</dbReference>